<dbReference type="InterPro" id="IPR014747">
    <property type="entry name" value="Bac_photo_RC_H_C"/>
</dbReference>
<dbReference type="Gene3D" id="3.90.50.10">
    <property type="entry name" value="Photosynthetic Reaction Center, subunit H, domain 2"/>
    <property type="match status" value="2"/>
</dbReference>
<dbReference type="RefSeq" id="WP_370720221.1">
    <property type="nucleotide sequence ID" value="NZ_JBGGTQ010000009.1"/>
</dbReference>
<reference evidence="3 4" key="1">
    <citation type="submission" date="2024-07" db="EMBL/GenBank/DDBJ databases">
        <authorList>
            <person name="Thanompreechachai J."/>
            <person name="Duangmal K."/>
        </authorList>
    </citation>
    <scope>NUCLEOTIDE SEQUENCE [LARGE SCALE GENOMIC DNA]</scope>
    <source>
        <strain evidence="3 4">TBRC 1896</strain>
    </source>
</reference>
<evidence type="ECO:0000313" key="4">
    <source>
        <dbReference type="Proteomes" id="UP001566476"/>
    </source>
</evidence>
<dbReference type="PANTHER" id="PTHR36505:SF1">
    <property type="entry name" value="BLR1072 PROTEIN"/>
    <property type="match status" value="1"/>
</dbReference>
<protein>
    <submittedName>
        <fullName evidence="3">PRC-barrel domain-containing protein</fullName>
    </submittedName>
</protein>
<comment type="caution">
    <text evidence="3">The sequence shown here is derived from an EMBL/GenBank/DDBJ whole genome shotgun (WGS) entry which is preliminary data.</text>
</comment>
<evidence type="ECO:0000259" key="2">
    <source>
        <dbReference type="Pfam" id="PF05239"/>
    </source>
</evidence>
<feature type="compositionally biased region" description="Acidic residues" evidence="1">
    <location>
        <begin position="63"/>
        <end position="76"/>
    </location>
</feature>
<name>A0ABV4I5M6_9ACTN</name>
<sequence length="164" mass="17934">MTDQPTTLVRLDDTGRTVADPAADVRGRTVLNAEGEDLGKVDDLLVDLEGGFAEGRETAQETAQDDPQDDPQDGDGPDVQVRMLRVKHGGLLGIGAEVFFIPVDAVTSVDEDAVHVDLTRERVEGAPQYDPEIVDQSAYYQSLYGYYGVTPWEPGYVRPTWPVL</sequence>
<feature type="region of interest" description="Disordered" evidence="1">
    <location>
        <begin position="57"/>
        <end position="78"/>
    </location>
</feature>
<dbReference type="InterPro" id="IPR027275">
    <property type="entry name" value="PRC-brl_dom"/>
</dbReference>
<evidence type="ECO:0000313" key="3">
    <source>
        <dbReference type="EMBL" id="MEZ0493981.1"/>
    </source>
</evidence>
<organism evidence="3 4">
    <name type="scientific">Kineococcus mangrovi</name>
    <dbReference type="NCBI Taxonomy" id="1660183"/>
    <lineage>
        <taxon>Bacteria</taxon>
        <taxon>Bacillati</taxon>
        <taxon>Actinomycetota</taxon>
        <taxon>Actinomycetes</taxon>
        <taxon>Kineosporiales</taxon>
        <taxon>Kineosporiaceae</taxon>
        <taxon>Kineococcus</taxon>
    </lineage>
</organism>
<dbReference type="PANTHER" id="PTHR36505">
    <property type="entry name" value="BLR1072 PROTEIN"/>
    <property type="match status" value="1"/>
</dbReference>
<dbReference type="Pfam" id="PF05239">
    <property type="entry name" value="PRC"/>
    <property type="match status" value="1"/>
</dbReference>
<dbReference type="InterPro" id="IPR011033">
    <property type="entry name" value="PRC_barrel-like_sf"/>
</dbReference>
<dbReference type="Proteomes" id="UP001566476">
    <property type="component" value="Unassembled WGS sequence"/>
</dbReference>
<evidence type="ECO:0000256" key="1">
    <source>
        <dbReference type="SAM" id="MobiDB-lite"/>
    </source>
</evidence>
<proteinExistence type="predicted"/>
<dbReference type="EMBL" id="JBGGTQ010000009">
    <property type="protein sequence ID" value="MEZ0493981.1"/>
    <property type="molecule type" value="Genomic_DNA"/>
</dbReference>
<keyword evidence="4" id="KW-1185">Reference proteome</keyword>
<gene>
    <name evidence="3" type="ORF">AB2L28_17230</name>
</gene>
<feature type="domain" description="PRC-barrel" evidence="2">
    <location>
        <begin position="22"/>
        <end position="51"/>
    </location>
</feature>
<dbReference type="SUPFAM" id="SSF50346">
    <property type="entry name" value="PRC-barrel domain"/>
    <property type="match status" value="2"/>
</dbReference>
<accession>A0ABV4I5M6</accession>